<sequence length="171" mass="19380">MKLRFKVQRETNLQAEYENLHCQLDRVPDSAGIIVSKMQNYEKKLDALPQEVWDLERKIHSTLTLHPGGTMKHALFAQLHNITWHLSTWPVMQCAGVVGCCARGCCTTPRSESRPNHAGHCTLACLYCEQARGLELIISLEGCGPSWLRFLLGETDWNSYEKDIEKVDGVL</sequence>
<evidence type="ECO:0000313" key="1">
    <source>
        <dbReference type="EMBL" id="KAE8391739.1"/>
    </source>
</evidence>
<dbReference type="EMBL" id="ML735243">
    <property type="protein sequence ID" value="KAE8391739.1"/>
    <property type="molecule type" value="Genomic_DNA"/>
</dbReference>
<protein>
    <submittedName>
        <fullName evidence="1">Uncharacterized protein</fullName>
    </submittedName>
</protein>
<organism evidence="1">
    <name type="scientific">Petromyces alliaceus</name>
    <name type="common">Aspergillus alliaceus</name>
    <dbReference type="NCBI Taxonomy" id="209559"/>
    <lineage>
        <taxon>Eukaryota</taxon>
        <taxon>Fungi</taxon>
        <taxon>Dikarya</taxon>
        <taxon>Ascomycota</taxon>
        <taxon>Pezizomycotina</taxon>
        <taxon>Eurotiomycetes</taxon>
        <taxon>Eurotiomycetidae</taxon>
        <taxon>Eurotiales</taxon>
        <taxon>Aspergillaceae</taxon>
        <taxon>Aspergillus</taxon>
        <taxon>Aspergillus subgen. Circumdati</taxon>
    </lineage>
</organism>
<reference evidence="1" key="1">
    <citation type="submission" date="2019-04" db="EMBL/GenBank/DDBJ databases">
        <title>Friends and foes A comparative genomics studyof 23 Aspergillus species from section Flavi.</title>
        <authorList>
            <consortium name="DOE Joint Genome Institute"/>
            <person name="Kjaerbolling I."/>
            <person name="Vesth T."/>
            <person name="Frisvad J.C."/>
            <person name="Nybo J.L."/>
            <person name="Theobald S."/>
            <person name="Kildgaard S."/>
            <person name="Isbrandt T."/>
            <person name="Kuo A."/>
            <person name="Sato A."/>
            <person name="Lyhne E.K."/>
            <person name="Kogle M.E."/>
            <person name="Wiebenga A."/>
            <person name="Kun R.S."/>
            <person name="Lubbers R.J."/>
            <person name="Makela M.R."/>
            <person name="Barry K."/>
            <person name="Chovatia M."/>
            <person name="Clum A."/>
            <person name="Daum C."/>
            <person name="Haridas S."/>
            <person name="He G."/>
            <person name="LaButti K."/>
            <person name="Lipzen A."/>
            <person name="Mondo S."/>
            <person name="Riley R."/>
            <person name="Salamov A."/>
            <person name="Simmons B.A."/>
            <person name="Magnuson J.K."/>
            <person name="Henrissat B."/>
            <person name="Mortensen U.H."/>
            <person name="Larsen T.O."/>
            <person name="Devries R.P."/>
            <person name="Grigoriev I.V."/>
            <person name="Machida M."/>
            <person name="Baker S.E."/>
            <person name="Andersen M.R."/>
        </authorList>
    </citation>
    <scope>NUCLEOTIDE SEQUENCE [LARGE SCALE GENOMIC DNA]</scope>
    <source>
        <strain evidence="1">IBT 14317</strain>
    </source>
</reference>
<dbReference type="Proteomes" id="UP000326877">
    <property type="component" value="Unassembled WGS sequence"/>
</dbReference>
<accession>A0A5N7CCV3</accession>
<dbReference type="OrthoDB" id="4496774at2759"/>
<gene>
    <name evidence="1" type="ORF">BDV23DRAFT_152883</name>
</gene>
<name>A0A5N7CCV3_PETAA</name>
<dbReference type="AlphaFoldDB" id="A0A5N7CCV3"/>
<proteinExistence type="predicted"/>